<dbReference type="RefSeq" id="WP_122147920.1">
    <property type="nucleotide sequence ID" value="NZ_RFFI01000008.1"/>
</dbReference>
<dbReference type="PROSITE" id="PS51257">
    <property type="entry name" value="PROKAR_LIPOPROTEIN"/>
    <property type="match status" value="1"/>
</dbReference>
<dbReference type="OrthoDB" id="3230981at2"/>
<comment type="caution">
    <text evidence="2">The sequence shown here is derived from an EMBL/GenBank/DDBJ whole genome shotgun (WGS) entry which is preliminary data.</text>
</comment>
<evidence type="ECO:0000313" key="3">
    <source>
        <dbReference type="Proteomes" id="UP000269289"/>
    </source>
</evidence>
<dbReference type="AlphaFoldDB" id="A0A3M2JIL8"/>
<keyword evidence="1" id="KW-0732">Signal</keyword>
<feature type="signal peptide" evidence="1">
    <location>
        <begin position="1"/>
        <end position="20"/>
    </location>
</feature>
<proteinExistence type="predicted"/>
<sequence length="207" mass="21953">MRKPPVFLTLLVAVLAGCTASPPGSVGGEDADGAGRSRALDLDGPWADAFSQAYERASTDEQREILADGVVTDAEYAQVYDAFARCLADVGYEVTFPPSGGITIQGGAPDAPDSVLQDLVGACDDQHVGDVDYLHEQVSRNPENLDEWTIMADCLVREEVVPPSFGRADYEAWFTSETAGDLPYTVDARTAEVAFGACNADPLGLFG</sequence>
<name>A0A3M2JIL8_9CELL</name>
<organism evidence="2 3">
    <name type="scientific">Cellulomonas triticagri</name>
    <dbReference type="NCBI Taxonomy" id="2483352"/>
    <lineage>
        <taxon>Bacteria</taxon>
        <taxon>Bacillati</taxon>
        <taxon>Actinomycetota</taxon>
        <taxon>Actinomycetes</taxon>
        <taxon>Micrococcales</taxon>
        <taxon>Cellulomonadaceae</taxon>
        <taxon>Cellulomonas</taxon>
    </lineage>
</organism>
<accession>A0A3M2JIL8</accession>
<feature type="chain" id="PRO_5039266260" description="DUF732 domain-containing protein" evidence="1">
    <location>
        <begin position="21"/>
        <end position="207"/>
    </location>
</feature>
<evidence type="ECO:0008006" key="4">
    <source>
        <dbReference type="Google" id="ProtNLM"/>
    </source>
</evidence>
<reference evidence="2 3" key="1">
    <citation type="submission" date="2018-10" db="EMBL/GenBank/DDBJ databases">
        <title>Isolation, diversity and antifungal activity of actinobacteria from wheat.</title>
        <authorList>
            <person name="Han C."/>
        </authorList>
    </citation>
    <scope>NUCLEOTIDE SEQUENCE [LARGE SCALE GENOMIC DNA]</scope>
    <source>
        <strain evidence="2 3">NEAU-YY56</strain>
    </source>
</reference>
<evidence type="ECO:0000313" key="2">
    <source>
        <dbReference type="EMBL" id="RMI13897.1"/>
    </source>
</evidence>
<keyword evidence="3" id="KW-1185">Reference proteome</keyword>
<protein>
    <recommendedName>
        <fullName evidence="4">DUF732 domain-containing protein</fullName>
    </recommendedName>
</protein>
<gene>
    <name evidence="2" type="ORF">EBM89_02695</name>
</gene>
<evidence type="ECO:0000256" key="1">
    <source>
        <dbReference type="SAM" id="SignalP"/>
    </source>
</evidence>
<dbReference type="Proteomes" id="UP000269289">
    <property type="component" value="Unassembled WGS sequence"/>
</dbReference>
<dbReference type="EMBL" id="RFFI01000008">
    <property type="protein sequence ID" value="RMI13897.1"/>
    <property type="molecule type" value="Genomic_DNA"/>
</dbReference>